<protein>
    <submittedName>
        <fullName evidence="1">Uncharacterized protein</fullName>
    </submittedName>
</protein>
<dbReference type="Proteomes" id="UP000259026">
    <property type="component" value="Segment"/>
</dbReference>
<dbReference type="EMBL" id="MH588545">
    <property type="protein sequence ID" value="AXQ68913.1"/>
    <property type="molecule type" value="Genomic_DNA"/>
</dbReference>
<proteinExistence type="predicted"/>
<reference evidence="2" key="1">
    <citation type="submission" date="2018-07" db="EMBL/GenBank/DDBJ databases">
        <title>Giant CbK-like Caulobacter bacteriophages have genetically divergent genomes.</title>
        <authorList>
            <person name="Wilson K.M."/>
            <person name="Ely B."/>
        </authorList>
    </citation>
    <scope>NUCLEOTIDE SEQUENCE [LARGE SCALE GENOMIC DNA]</scope>
</reference>
<name>A0A385EAU3_9CAUD</name>
<evidence type="ECO:0000313" key="1">
    <source>
        <dbReference type="EMBL" id="AXQ68913.1"/>
    </source>
</evidence>
<sequence length="81" mass="9159">MPQGRQIITPAGGVTLYAKSVAGIMYEIVTEQGETVGYMRRVQQTRWAIALTEDEEFKGAYADMPHAAQGILFRRREGVRW</sequence>
<organism evidence="1 2">
    <name type="scientific">Caulobacter phage CcrPW</name>
    <dbReference type="NCBI Taxonomy" id="2283271"/>
    <lineage>
        <taxon>Viruses</taxon>
        <taxon>Duplodnaviria</taxon>
        <taxon>Heunggongvirae</taxon>
        <taxon>Uroviricota</taxon>
        <taxon>Caudoviricetes</taxon>
        <taxon>Jeanschmidtviridae</taxon>
        <taxon>Colossusvirus</taxon>
        <taxon>Colossusvirus PW</taxon>
    </lineage>
</organism>
<accession>A0A385EAU3</accession>
<reference evidence="1 2" key="2">
    <citation type="submission" date="2018-09" db="EMBL/GenBank/DDBJ databases">
        <title>Giant CbK-like Caulobacter bacteriophages have genetically divergent genomes.</title>
        <authorList>
            <person name="Wilson K."/>
            <person name="Ely B."/>
        </authorList>
    </citation>
    <scope>NUCLEOTIDE SEQUENCE [LARGE SCALE GENOMIC DNA]</scope>
</reference>
<gene>
    <name evidence="1" type="ORF">CcrPW_gp374c</name>
</gene>
<keyword evidence="2" id="KW-1185">Reference proteome</keyword>
<evidence type="ECO:0000313" key="2">
    <source>
        <dbReference type="Proteomes" id="UP000259026"/>
    </source>
</evidence>